<evidence type="ECO:0000256" key="1">
    <source>
        <dbReference type="SAM" id="MobiDB-lite"/>
    </source>
</evidence>
<evidence type="ECO:0000313" key="3">
    <source>
        <dbReference type="Proteomes" id="UP000270411"/>
    </source>
</evidence>
<dbReference type="Proteomes" id="UP000270411">
    <property type="component" value="Chromosome 1"/>
</dbReference>
<protein>
    <submittedName>
        <fullName evidence="2">Uncharacterized protein</fullName>
    </submittedName>
</protein>
<accession>A0A3G8H4C3</accession>
<organism evidence="2 3">
    <name type="scientific">Cupriavidus pauculus</name>
    <dbReference type="NCBI Taxonomy" id="82633"/>
    <lineage>
        <taxon>Bacteria</taxon>
        <taxon>Pseudomonadati</taxon>
        <taxon>Pseudomonadota</taxon>
        <taxon>Betaproteobacteria</taxon>
        <taxon>Burkholderiales</taxon>
        <taxon>Burkholderiaceae</taxon>
        <taxon>Cupriavidus</taxon>
    </lineage>
</organism>
<feature type="region of interest" description="Disordered" evidence="1">
    <location>
        <begin position="1"/>
        <end position="23"/>
    </location>
</feature>
<dbReference type="RefSeq" id="WP_124684722.1">
    <property type="nucleotide sequence ID" value="NZ_CP033969.1"/>
</dbReference>
<reference evidence="3" key="1">
    <citation type="submission" date="2018-11" db="EMBL/GenBank/DDBJ databases">
        <title>FDA dAtabase for Regulatory Grade micrObial Sequences (FDA-ARGOS): Supporting development and validation of Infectious Disease Dx tests.</title>
        <authorList>
            <person name="Goldberg B."/>
            <person name="Campos J."/>
            <person name="Tallon L."/>
            <person name="Sadzewicz L."/>
            <person name="Zhao X."/>
            <person name="Vavikolanu K."/>
            <person name="Mehta A."/>
            <person name="Aluvathingal J."/>
            <person name="Nadendla S."/>
            <person name="Geyer C."/>
            <person name="Nandy P."/>
            <person name="Yan Y."/>
            <person name="Sichtig H."/>
        </authorList>
    </citation>
    <scope>NUCLEOTIDE SEQUENCE [LARGE SCALE GENOMIC DNA]</scope>
    <source>
        <strain evidence="3">FDAARGOS_614</strain>
    </source>
</reference>
<sequence length="120" mass="13547">MLTIRLPRPAEMDDAPPPANSAKRSKVAIIVYKCPECFEEFDDEEDAVDCCDDVDEPERDLAKACCPQCGNTFETIERAVDCCMWLTHSPAQRWELARQLRMFGYLLDSALVGMVTEGQL</sequence>
<dbReference type="KEGG" id="cpau:EHF44_16945"/>
<proteinExistence type="predicted"/>
<name>A0A3G8H4C3_9BURK</name>
<dbReference type="EMBL" id="CP033969">
    <property type="protein sequence ID" value="AZG14970.1"/>
    <property type="molecule type" value="Genomic_DNA"/>
</dbReference>
<evidence type="ECO:0000313" key="2">
    <source>
        <dbReference type="EMBL" id="AZG14970.1"/>
    </source>
</evidence>
<dbReference type="AlphaFoldDB" id="A0A3G8H4C3"/>
<gene>
    <name evidence="2" type="ORF">EHF44_16945</name>
</gene>